<protein>
    <submittedName>
        <fullName evidence="1">Uncharacterized protein</fullName>
    </submittedName>
</protein>
<dbReference type="Proteomes" id="UP001348641">
    <property type="component" value="Unassembled WGS sequence"/>
</dbReference>
<gene>
    <name evidence="1" type="ORF">Q8A49_04830</name>
</gene>
<reference evidence="1 2" key="1">
    <citation type="submission" date="2023-07" db="EMBL/GenBank/DDBJ databases">
        <authorList>
            <person name="Girao M."/>
            <person name="Carvalho M.F."/>
        </authorList>
    </citation>
    <scope>NUCLEOTIDE SEQUENCE [LARGE SCALE GENOMIC DNA]</scope>
    <source>
        <strain evidence="1 2">66/93</strain>
    </source>
</reference>
<dbReference type="RefSeq" id="WP_330157073.1">
    <property type="nucleotide sequence ID" value="NZ_JAUUCC010000008.1"/>
</dbReference>
<evidence type="ECO:0000313" key="2">
    <source>
        <dbReference type="Proteomes" id="UP001348641"/>
    </source>
</evidence>
<proteinExistence type="predicted"/>
<sequence length="242" mass="26330">MWTGPLHTAEREFLRSDLDPRELAALLEPFTDPRPATLLEVREALLSGAVARQVRDGVWRRVITDARLSEEWMVAAVGLAVPGLKACARRLCEGLDGRAAEDVQGEVLAGFIAAVHEIDTGWYRLPWMLRCRAPRAGLRARRDALAHPVAGAGPERGALAPRPPGSPDLVLRDAVRQGVLSESEACVIGLTRLEGVPLARVARERGTAYWKLAKRRSRAEKRLADAVRSGRVAARSPVPAPA</sequence>
<name>A0ABU7KKJ2_9ACTN</name>
<organism evidence="1 2">
    <name type="scientific">Nocardiopsis tropica</name>
    <dbReference type="NCBI Taxonomy" id="109330"/>
    <lineage>
        <taxon>Bacteria</taxon>
        <taxon>Bacillati</taxon>
        <taxon>Actinomycetota</taxon>
        <taxon>Actinomycetes</taxon>
        <taxon>Streptosporangiales</taxon>
        <taxon>Nocardiopsidaceae</taxon>
        <taxon>Nocardiopsis</taxon>
    </lineage>
</organism>
<comment type="caution">
    <text evidence="1">The sequence shown here is derived from an EMBL/GenBank/DDBJ whole genome shotgun (WGS) entry which is preliminary data.</text>
</comment>
<evidence type="ECO:0000313" key="1">
    <source>
        <dbReference type="EMBL" id="MEE2049815.1"/>
    </source>
</evidence>
<accession>A0ABU7KKJ2</accession>
<dbReference type="EMBL" id="JAUUCC010000008">
    <property type="protein sequence ID" value="MEE2049815.1"/>
    <property type="molecule type" value="Genomic_DNA"/>
</dbReference>